<dbReference type="InterPro" id="IPR023011">
    <property type="entry name" value="ATP_synth_F0_asu_AS"/>
</dbReference>
<evidence type="ECO:0000256" key="12">
    <source>
        <dbReference type="SAM" id="Phobius"/>
    </source>
</evidence>
<keyword evidence="4" id="KW-0138">CF(0)</keyword>
<dbReference type="SUPFAM" id="SSF81336">
    <property type="entry name" value="F1F0 ATP synthase subunit A"/>
    <property type="match status" value="1"/>
</dbReference>
<evidence type="ECO:0000256" key="11">
    <source>
        <dbReference type="RuleBase" id="RU004450"/>
    </source>
</evidence>
<dbReference type="InterPro" id="IPR000568">
    <property type="entry name" value="ATP_synth_F0_asu"/>
</dbReference>
<dbReference type="PRINTS" id="PR00123">
    <property type="entry name" value="ATPASEA"/>
</dbReference>
<dbReference type="InterPro" id="IPR045083">
    <property type="entry name" value="ATP_synth_F0_asu_bact/mt"/>
</dbReference>
<keyword evidence="5 12" id="KW-0812">Transmembrane</keyword>
<reference evidence="13" key="1">
    <citation type="journal article" date="2016" name="Zool. Scr.">
        <title>Mitogenomics of Vetigastropoda: insights into the evolution of pallial symmetry.</title>
        <authorList>
            <person name="Uribe J.E."/>
            <person name="Kano Y."/>
            <person name="Templado J."/>
            <person name="Zardoya R."/>
        </authorList>
    </citation>
    <scope>NUCLEOTIDE SEQUENCE</scope>
</reference>
<evidence type="ECO:0000256" key="3">
    <source>
        <dbReference type="ARBA" id="ARBA00022448"/>
    </source>
</evidence>
<dbReference type="NCBIfam" id="TIGR01131">
    <property type="entry name" value="ATP_synt_6_or_A"/>
    <property type="match status" value="1"/>
</dbReference>
<dbReference type="Gene3D" id="1.20.120.220">
    <property type="entry name" value="ATP synthase, F0 complex, subunit A"/>
    <property type="match status" value="1"/>
</dbReference>
<comment type="similarity">
    <text evidence="2">Belongs to the ATPase A chain family.</text>
</comment>
<evidence type="ECO:0000256" key="4">
    <source>
        <dbReference type="ARBA" id="ARBA00022547"/>
    </source>
</evidence>
<feature type="transmembrane region" description="Helical" evidence="12">
    <location>
        <begin position="108"/>
        <end position="127"/>
    </location>
</feature>
<evidence type="ECO:0000256" key="6">
    <source>
        <dbReference type="ARBA" id="ARBA00022781"/>
    </source>
</evidence>
<dbReference type="GeneID" id="26521063"/>
<evidence type="ECO:0000256" key="1">
    <source>
        <dbReference type="ARBA" id="ARBA00004141"/>
    </source>
</evidence>
<dbReference type="GO" id="GO:0046933">
    <property type="term" value="F:proton-transporting ATP synthase activity, rotational mechanism"/>
    <property type="evidence" value="ECO:0007669"/>
    <property type="project" value="TreeGrafter"/>
</dbReference>
<dbReference type="CTD" id="4508"/>
<dbReference type="GO" id="GO:0005743">
    <property type="term" value="C:mitochondrial inner membrane"/>
    <property type="evidence" value="ECO:0007669"/>
    <property type="project" value="UniProtKB-SubCell"/>
</dbReference>
<keyword evidence="10" id="KW-0066">ATP synthesis</keyword>
<dbReference type="PANTHER" id="PTHR11410">
    <property type="entry name" value="ATP SYNTHASE SUBUNIT A"/>
    <property type="match status" value="1"/>
</dbReference>
<accession>A0A0S1F5M4</accession>
<evidence type="ECO:0000256" key="9">
    <source>
        <dbReference type="ARBA" id="ARBA00023136"/>
    </source>
</evidence>
<dbReference type="RefSeq" id="YP_009192122.1">
    <property type="nucleotide sequence ID" value="NC_028708.1"/>
</dbReference>
<gene>
    <name evidence="13" type="primary">ATP6</name>
</gene>
<dbReference type="GO" id="GO:0045259">
    <property type="term" value="C:proton-transporting ATP synthase complex"/>
    <property type="evidence" value="ECO:0007669"/>
    <property type="project" value="UniProtKB-KW"/>
</dbReference>
<evidence type="ECO:0000313" key="13">
    <source>
        <dbReference type="EMBL" id="ALK03366.1"/>
    </source>
</evidence>
<comment type="subcellular location">
    <subcellularLocation>
        <location evidence="1">Membrane</location>
        <topology evidence="1">Multi-pass membrane protein</topology>
    </subcellularLocation>
    <subcellularLocation>
        <location evidence="11">Mitochondrion inner membrane</location>
        <topology evidence="11">Multi-pass membrane protein</topology>
    </subcellularLocation>
</comment>
<organism evidence="13">
    <name type="scientific">Granata lyrata</name>
    <name type="common">Elegant stomatella</name>
    <name type="synonym">Stomatella lyrata</name>
    <dbReference type="NCBI Taxonomy" id="479586"/>
    <lineage>
        <taxon>Eukaryota</taxon>
        <taxon>Metazoa</taxon>
        <taxon>Spiralia</taxon>
        <taxon>Lophotrochozoa</taxon>
        <taxon>Mollusca</taxon>
        <taxon>Gastropoda</taxon>
        <taxon>Vetigastropoda</taxon>
        <taxon>Seguenziida</taxon>
        <taxon>Seguenzioidea</taxon>
        <taxon>Chilodontidae</taxon>
        <taxon>Granata</taxon>
    </lineage>
</organism>
<dbReference type="EMBL" id="KR297249">
    <property type="protein sequence ID" value="ALK03366.1"/>
    <property type="molecule type" value="Genomic_DNA"/>
</dbReference>
<evidence type="ECO:0000256" key="10">
    <source>
        <dbReference type="ARBA" id="ARBA00023310"/>
    </source>
</evidence>
<keyword evidence="13" id="KW-0496">Mitochondrion</keyword>
<keyword evidence="9 12" id="KW-0472">Membrane</keyword>
<dbReference type="CDD" id="cd00310">
    <property type="entry name" value="ATP-synt_Fo_a_6"/>
    <property type="match status" value="1"/>
</dbReference>
<dbReference type="InterPro" id="IPR035908">
    <property type="entry name" value="F0_ATP_A_sf"/>
</dbReference>
<proteinExistence type="inferred from homology"/>
<keyword evidence="8" id="KW-0406">Ion transport</keyword>
<dbReference type="AlphaFoldDB" id="A0A0S1F5M4"/>
<name>A0A0S1F5M4_GRALY</name>
<keyword evidence="3" id="KW-0813">Transport</keyword>
<geneLocation type="mitochondrion" evidence="13"/>
<feature type="transmembrane region" description="Helical" evidence="12">
    <location>
        <begin position="204"/>
        <end position="226"/>
    </location>
</feature>
<feature type="transmembrane region" description="Helical" evidence="12">
    <location>
        <begin position="75"/>
        <end position="96"/>
    </location>
</feature>
<keyword evidence="6" id="KW-0375">Hydrogen ion transport</keyword>
<dbReference type="PROSITE" id="PS00449">
    <property type="entry name" value="ATPASE_A"/>
    <property type="match status" value="1"/>
</dbReference>
<keyword evidence="7 12" id="KW-1133">Transmembrane helix</keyword>
<evidence type="ECO:0000256" key="7">
    <source>
        <dbReference type="ARBA" id="ARBA00022989"/>
    </source>
</evidence>
<dbReference type="PANTHER" id="PTHR11410:SF0">
    <property type="entry name" value="ATP SYNTHASE SUBUNIT A"/>
    <property type="match status" value="1"/>
</dbReference>
<protein>
    <recommendedName>
        <fullName evidence="11">ATP synthase subunit a</fullName>
    </recommendedName>
</protein>
<evidence type="ECO:0000256" key="8">
    <source>
        <dbReference type="ARBA" id="ARBA00023065"/>
    </source>
</evidence>
<evidence type="ECO:0000256" key="5">
    <source>
        <dbReference type="ARBA" id="ARBA00022692"/>
    </source>
</evidence>
<sequence>MLVDIFSVFDDKNLVFFSEYLLSWTMTSTAILLLNAVYWTAPNNWSGVLNIPKNMITAQVQRSTGGGKLGGFTNITAALFLFIIFSNLLGLIPYVFSTTSHLVVTMPLALPLWLSLILSSIALNPAATAASLLPGGAPILLNPFLILVETVSIMARPITLSVRLAANMSAGHIILGLMSTYLAAGLFTYPLLITTFLVLLEMFYFTFELGICMIQAYVFVLLISLYSDDHAFKPSHYIS</sequence>
<dbReference type="Pfam" id="PF00119">
    <property type="entry name" value="ATP-synt_A"/>
    <property type="match status" value="1"/>
</dbReference>
<feature type="transmembrane region" description="Helical" evidence="12">
    <location>
        <begin position="139"/>
        <end position="158"/>
    </location>
</feature>
<feature type="transmembrane region" description="Helical" evidence="12">
    <location>
        <begin position="170"/>
        <end position="192"/>
    </location>
</feature>
<feature type="transmembrane region" description="Helical" evidence="12">
    <location>
        <begin position="21"/>
        <end position="41"/>
    </location>
</feature>
<evidence type="ECO:0000256" key="2">
    <source>
        <dbReference type="ARBA" id="ARBA00006810"/>
    </source>
</evidence>